<sequence length="249" mass="24893">MHTGSRSLRAAAPQVPLRPVPLRPVVLRAAADAVPVVAAYVPFGLTLGATLAASGISPLVAWSSSPLLFGGAAQLLAVQLLGAGANVAVVVLGALVVNSRMLLYSASLAQHASGWSRRARWGGAYLLADPVYALAIGRFTKPDGGGDARLRLAYYLGVGATLWTAWMAITASGTLLAGVLPDGLRLDVAAPLTFLLLVLPMLTSRPAWAAAATGGLVAVAASGLPLGLGLLVGAAAGIAAGALVGGRRG</sequence>
<keyword evidence="6 8" id="KW-1133">Transmembrane helix</keyword>
<evidence type="ECO:0000256" key="4">
    <source>
        <dbReference type="ARBA" id="ARBA00022475"/>
    </source>
</evidence>
<keyword evidence="5 8" id="KW-0812">Transmembrane</keyword>
<evidence type="ECO:0000256" key="2">
    <source>
        <dbReference type="ARBA" id="ARBA00010735"/>
    </source>
</evidence>
<proteinExistence type="inferred from homology"/>
<accession>A0ABW3VJG4</accession>
<name>A0ABW3VJG4_9PSEU</name>
<dbReference type="InterPro" id="IPR011606">
    <property type="entry name" value="Brnchd-chn_aa_trnsp_permease"/>
</dbReference>
<evidence type="ECO:0000256" key="6">
    <source>
        <dbReference type="ARBA" id="ARBA00022989"/>
    </source>
</evidence>
<dbReference type="Proteomes" id="UP001597182">
    <property type="component" value="Unassembled WGS sequence"/>
</dbReference>
<evidence type="ECO:0000313" key="10">
    <source>
        <dbReference type="Proteomes" id="UP001597182"/>
    </source>
</evidence>
<dbReference type="PANTHER" id="PTHR34979">
    <property type="entry name" value="INNER MEMBRANE PROTEIN YGAZ"/>
    <property type="match status" value="1"/>
</dbReference>
<keyword evidence="4" id="KW-1003">Cell membrane</keyword>
<comment type="caution">
    <text evidence="9">The sequence shown here is derived from an EMBL/GenBank/DDBJ whole genome shotgun (WGS) entry which is preliminary data.</text>
</comment>
<gene>
    <name evidence="9" type="ORF">ACFQ34_17315</name>
</gene>
<evidence type="ECO:0000256" key="3">
    <source>
        <dbReference type="ARBA" id="ARBA00022448"/>
    </source>
</evidence>
<evidence type="ECO:0000256" key="8">
    <source>
        <dbReference type="SAM" id="Phobius"/>
    </source>
</evidence>
<feature type="transmembrane region" description="Helical" evidence="8">
    <location>
        <begin position="33"/>
        <end position="56"/>
    </location>
</feature>
<evidence type="ECO:0000256" key="5">
    <source>
        <dbReference type="ARBA" id="ARBA00022692"/>
    </source>
</evidence>
<organism evidence="9 10">
    <name type="scientific">Pseudonocardia benzenivorans</name>
    <dbReference type="NCBI Taxonomy" id="228005"/>
    <lineage>
        <taxon>Bacteria</taxon>
        <taxon>Bacillati</taxon>
        <taxon>Actinomycetota</taxon>
        <taxon>Actinomycetes</taxon>
        <taxon>Pseudonocardiales</taxon>
        <taxon>Pseudonocardiaceae</taxon>
        <taxon>Pseudonocardia</taxon>
    </lineage>
</organism>
<keyword evidence="10" id="KW-1185">Reference proteome</keyword>
<dbReference type="PANTHER" id="PTHR34979:SF1">
    <property type="entry name" value="INNER MEMBRANE PROTEIN YGAZ"/>
    <property type="match status" value="1"/>
</dbReference>
<feature type="transmembrane region" description="Helical" evidence="8">
    <location>
        <begin position="76"/>
        <end position="98"/>
    </location>
</feature>
<keyword evidence="7 8" id="KW-0472">Membrane</keyword>
<keyword evidence="3" id="KW-0813">Transport</keyword>
<feature type="transmembrane region" description="Helical" evidence="8">
    <location>
        <begin position="152"/>
        <end position="177"/>
    </location>
</feature>
<evidence type="ECO:0000256" key="7">
    <source>
        <dbReference type="ARBA" id="ARBA00023136"/>
    </source>
</evidence>
<protein>
    <submittedName>
        <fullName evidence="9">AzlC family ABC transporter permease</fullName>
    </submittedName>
</protein>
<comment type="subcellular location">
    <subcellularLocation>
        <location evidence="1">Cell membrane</location>
        <topology evidence="1">Multi-pass membrane protein</topology>
    </subcellularLocation>
</comment>
<evidence type="ECO:0000313" key="9">
    <source>
        <dbReference type="EMBL" id="MFD1235053.1"/>
    </source>
</evidence>
<feature type="transmembrane region" description="Helical" evidence="8">
    <location>
        <begin position="184"/>
        <end position="203"/>
    </location>
</feature>
<feature type="transmembrane region" description="Helical" evidence="8">
    <location>
        <begin position="215"/>
        <end position="244"/>
    </location>
</feature>
<comment type="similarity">
    <text evidence="2">Belongs to the AzlC family.</text>
</comment>
<dbReference type="EMBL" id="JBHTMB010000142">
    <property type="protein sequence ID" value="MFD1235053.1"/>
    <property type="molecule type" value="Genomic_DNA"/>
</dbReference>
<reference evidence="10" key="1">
    <citation type="journal article" date="2019" name="Int. J. Syst. Evol. Microbiol.">
        <title>The Global Catalogue of Microorganisms (GCM) 10K type strain sequencing project: providing services to taxonomists for standard genome sequencing and annotation.</title>
        <authorList>
            <consortium name="The Broad Institute Genomics Platform"/>
            <consortium name="The Broad Institute Genome Sequencing Center for Infectious Disease"/>
            <person name="Wu L."/>
            <person name="Ma J."/>
        </authorList>
    </citation>
    <scope>NUCLEOTIDE SEQUENCE [LARGE SCALE GENOMIC DNA]</scope>
    <source>
        <strain evidence="10">CCUG 49018</strain>
    </source>
</reference>
<evidence type="ECO:0000256" key="1">
    <source>
        <dbReference type="ARBA" id="ARBA00004651"/>
    </source>
</evidence>
<dbReference type="Pfam" id="PF03591">
    <property type="entry name" value="AzlC"/>
    <property type="match status" value="1"/>
</dbReference>
<dbReference type="RefSeq" id="WP_158703454.1">
    <property type="nucleotide sequence ID" value="NZ_BAABKS010000052.1"/>
</dbReference>